<evidence type="ECO:0000313" key="7">
    <source>
        <dbReference type="EMBL" id="EAR10879.1"/>
    </source>
</evidence>
<dbReference type="AlphaFoldDB" id="A4BAC3"/>
<dbReference type="Pfam" id="PF00990">
    <property type="entry name" value="GGDEF"/>
    <property type="match status" value="1"/>
</dbReference>
<sequence>MDDTCTMRPTVHLFFVLGCLLSLPVQAKPAENTVNILVINAYYQRLPWTLSFNDGVQTAQMSIEDADVTLFFENLDVTRSDQQQSETFRQYLREKYSSIHLDAVIADSAPSSAFLEQMPVFDSLIQIHHALSNRSVVRQQNRLLFSNDQTHFIERTLEIIREQNPDLQRLVVIESGAPPARRVRPVIESYLQRFPDIALEVPSDFRWPELLTRLTDLDKQTAIFYGAMFQDSDGQAFVPRDALKELTEATNVPVYGSYATYLGTGMIGGHLSDPARTGQSMVEAVMDYLRFGEFAGFYPTSQSYIDATAARRFRLDTSLSTPVILLNEPERWYQRNDRVLLWVLLVFILVSVLSLYWNSRLKRLVDRLHQTNRMLKDTKKALSISNGELKTLSRQDPLTGLYNRRAMLPMIEDAVSEYQRYELPSTLMLLDLDDFKLINDQLGHNIGDAVLKSVAYVLQSVSRRTDTIARWGGEEFLILAKGIHAEEAFRYLEKVRKQIRESQTIDDRPITFSAGVCEVQANHTADTLIAEADQAMYDAKLNGKDRTCIHRPDEPSVANT</sequence>
<dbReference type="SMART" id="SM00267">
    <property type="entry name" value="GGDEF"/>
    <property type="match status" value="1"/>
</dbReference>
<dbReference type="FunFam" id="3.30.70.270:FF:000001">
    <property type="entry name" value="Diguanylate cyclase domain protein"/>
    <property type="match status" value="1"/>
</dbReference>
<dbReference type="CDD" id="cd01949">
    <property type="entry name" value="GGDEF"/>
    <property type="match status" value="1"/>
</dbReference>
<evidence type="ECO:0000256" key="5">
    <source>
        <dbReference type="SAM" id="SignalP"/>
    </source>
</evidence>
<dbReference type="PANTHER" id="PTHR45138:SF9">
    <property type="entry name" value="DIGUANYLATE CYCLASE DGCM-RELATED"/>
    <property type="match status" value="1"/>
</dbReference>
<proteinExistence type="predicted"/>
<dbReference type="Proteomes" id="UP000005953">
    <property type="component" value="Unassembled WGS sequence"/>
</dbReference>
<dbReference type="EMBL" id="AAOE01000002">
    <property type="protein sequence ID" value="EAR10879.1"/>
    <property type="molecule type" value="Genomic_DNA"/>
</dbReference>
<organism evidence="7 8">
    <name type="scientific">Reinekea blandensis MED297</name>
    <dbReference type="NCBI Taxonomy" id="314283"/>
    <lineage>
        <taxon>Bacteria</taxon>
        <taxon>Pseudomonadati</taxon>
        <taxon>Pseudomonadota</taxon>
        <taxon>Gammaproteobacteria</taxon>
        <taxon>Oceanospirillales</taxon>
        <taxon>Saccharospirillaceae</taxon>
        <taxon>Reinekea</taxon>
    </lineage>
</organism>
<dbReference type="InterPro" id="IPR029787">
    <property type="entry name" value="Nucleotide_cyclase"/>
</dbReference>
<evidence type="ECO:0000259" key="6">
    <source>
        <dbReference type="PROSITE" id="PS50887"/>
    </source>
</evidence>
<dbReference type="STRING" id="314283.MED297_10226"/>
<gene>
    <name evidence="7" type="ORF">MED297_10226</name>
</gene>
<evidence type="ECO:0000256" key="2">
    <source>
        <dbReference type="ARBA" id="ARBA00012528"/>
    </source>
</evidence>
<dbReference type="PROSITE" id="PS50887">
    <property type="entry name" value="GGDEF"/>
    <property type="match status" value="1"/>
</dbReference>
<dbReference type="InterPro" id="IPR050469">
    <property type="entry name" value="Diguanylate_Cyclase"/>
</dbReference>
<feature type="transmembrane region" description="Helical" evidence="4">
    <location>
        <begin position="339"/>
        <end position="357"/>
    </location>
</feature>
<dbReference type="InterPro" id="IPR043128">
    <property type="entry name" value="Rev_trsase/Diguanyl_cyclase"/>
</dbReference>
<name>A4BAC3_9GAMM</name>
<comment type="caution">
    <text evidence="7">The sequence shown here is derived from an EMBL/GenBank/DDBJ whole genome shotgun (WGS) entry which is preliminary data.</text>
</comment>
<dbReference type="EC" id="2.7.7.65" evidence="2"/>
<reference evidence="7 8" key="1">
    <citation type="submission" date="2006-02" db="EMBL/GenBank/DDBJ databases">
        <authorList>
            <person name="Pinhassi J."/>
            <person name="Pedros-Alio C."/>
            <person name="Ferriera S."/>
            <person name="Johnson J."/>
            <person name="Kravitz S."/>
            <person name="Halpern A."/>
            <person name="Remington K."/>
            <person name="Beeson K."/>
            <person name="Tran B."/>
            <person name="Rogers Y.-H."/>
            <person name="Friedman R."/>
            <person name="Venter J.C."/>
        </authorList>
    </citation>
    <scope>NUCLEOTIDE SEQUENCE [LARGE SCALE GENOMIC DNA]</scope>
    <source>
        <strain evidence="7 8">MED297</strain>
    </source>
</reference>
<dbReference type="SUPFAM" id="SSF55073">
    <property type="entry name" value="Nucleotide cyclase"/>
    <property type="match status" value="1"/>
</dbReference>
<comment type="cofactor">
    <cofactor evidence="1">
        <name>Mg(2+)</name>
        <dbReference type="ChEBI" id="CHEBI:18420"/>
    </cofactor>
</comment>
<feature type="signal peptide" evidence="5">
    <location>
        <begin position="1"/>
        <end position="27"/>
    </location>
</feature>
<protein>
    <recommendedName>
        <fullName evidence="2">diguanylate cyclase</fullName>
        <ecNumber evidence="2">2.7.7.65</ecNumber>
    </recommendedName>
</protein>
<dbReference type="GO" id="GO:0052621">
    <property type="term" value="F:diguanylate cyclase activity"/>
    <property type="evidence" value="ECO:0007669"/>
    <property type="project" value="UniProtKB-EC"/>
</dbReference>
<comment type="catalytic activity">
    <reaction evidence="3">
        <text>2 GTP = 3',3'-c-di-GMP + 2 diphosphate</text>
        <dbReference type="Rhea" id="RHEA:24898"/>
        <dbReference type="ChEBI" id="CHEBI:33019"/>
        <dbReference type="ChEBI" id="CHEBI:37565"/>
        <dbReference type="ChEBI" id="CHEBI:58805"/>
        <dbReference type="EC" id="2.7.7.65"/>
    </reaction>
</comment>
<evidence type="ECO:0000313" key="8">
    <source>
        <dbReference type="Proteomes" id="UP000005953"/>
    </source>
</evidence>
<evidence type="ECO:0000256" key="1">
    <source>
        <dbReference type="ARBA" id="ARBA00001946"/>
    </source>
</evidence>
<dbReference type="HOGENOM" id="CLU_033622_0_0_6"/>
<feature type="domain" description="GGDEF" evidence="6">
    <location>
        <begin position="423"/>
        <end position="552"/>
    </location>
</feature>
<dbReference type="Gene3D" id="3.30.70.270">
    <property type="match status" value="1"/>
</dbReference>
<keyword evidence="8" id="KW-1185">Reference proteome</keyword>
<dbReference type="InterPro" id="IPR000160">
    <property type="entry name" value="GGDEF_dom"/>
</dbReference>
<dbReference type="PANTHER" id="PTHR45138">
    <property type="entry name" value="REGULATORY COMPONENTS OF SENSORY TRANSDUCTION SYSTEM"/>
    <property type="match status" value="1"/>
</dbReference>
<accession>A4BAC3</accession>
<keyword evidence="4" id="KW-0472">Membrane</keyword>
<feature type="chain" id="PRO_5002665095" description="diguanylate cyclase" evidence="5">
    <location>
        <begin position="28"/>
        <end position="560"/>
    </location>
</feature>
<evidence type="ECO:0000256" key="4">
    <source>
        <dbReference type="SAM" id="Phobius"/>
    </source>
</evidence>
<evidence type="ECO:0000256" key="3">
    <source>
        <dbReference type="ARBA" id="ARBA00034247"/>
    </source>
</evidence>
<dbReference type="NCBIfam" id="TIGR00254">
    <property type="entry name" value="GGDEF"/>
    <property type="match status" value="1"/>
</dbReference>
<keyword evidence="4" id="KW-1133">Transmembrane helix</keyword>
<keyword evidence="4" id="KW-0812">Transmembrane</keyword>
<keyword evidence="5" id="KW-0732">Signal</keyword>